<dbReference type="PANTHER" id="PTHR43224">
    <property type="entry name" value="AMIDINOTRANSFERASE"/>
    <property type="match status" value="1"/>
</dbReference>
<keyword evidence="2" id="KW-1185">Reference proteome</keyword>
<evidence type="ECO:0008006" key="3">
    <source>
        <dbReference type="Google" id="ProtNLM"/>
    </source>
</evidence>
<dbReference type="PIRSF" id="PIRSF028188">
    <property type="entry name" value="Amdntrnsf_FN0238"/>
    <property type="match status" value="1"/>
</dbReference>
<proteinExistence type="predicted"/>
<organism evidence="1 2">
    <name type="scientific">Colwellia chukchiensis</name>
    <dbReference type="NCBI Taxonomy" id="641665"/>
    <lineage>
        <taxon>Bacteria</taxon>
        <taxon>Pseudomonadati</taxon>
        <taxon>Pseudomonadota</taxon>
        <taxon>Gammaproteobacteria</taxon>
        <taxon>Alteromonadales</taxon>
        <taxon>Colwelliaceae</taxon>
        <taxon>Colwellia</taxon>
    </lineage>
</organism>
<evidence type="ECO:0000313" key="2">
    <source>
        <dbReference type="Proteomes" id="UP000199297"/>
    </source>
</evidence>
<dbReference type="NCBIfam" id="NF046062">
    <property type="entry name" value="citrull_CtlX"/>
    <property type="match status" value="1"/>
</dbReference>
<dbReference type="OrthoDB" id="9788268at2"/>
<dbReference type="Gene3D" id="3.75.10.10">
    <property type="entry name" value="L-arginine/glycine Amidinotransferase, Chain A"/>
    <property type="match status" value="1"/>
</dbReference>
<gene>
    <name evidence="1" type="ORF">SAMN05216262_104181</name>
</gene>
<evidence type="ECO:0000313" key="1">
    <source>
        <dbReference type="EMBL" id="SEK99058.1"/>
    </source>
</evidence>
<sequence>MIRPHHFLPNPQTLADNGFQSQQLPSSAASIAKAAYHEVSQAYEVLTSHGIKVHLFEDDSSTTPDSVFPNNWFSSHHGGQLAIYPMYAKNRRLERRADIIAMLKQNYYVQHIIDYSGLEQDNIYLEGTGAMVLDHIERVAYTVNSKRANPQALASFCSHFNYQAMLFDASDNTGKAIYHSNVLMAIASQFVLIAPEMITQANKRDEILQRLKRSGREIITLTAQQITQFCGNGIELQGKHGALFVVSSTAYNALSAQQIATINQSAQLVPINVSTIELAGGSIRCMLAGIHLSPR</sequence>
<dbReference type="InterPro" id="IPR014541">
    <property type="entry name" value="Amdntrnsf_FN0238"/>
</dbReference>
<dbReference type="SUPFAM" id="SSF55909">
    <property type="entry name" value="Pentein"/>
    <property type="match status" value="1"/>
</dbReference>
<protein>
    <recommendedName>
        <fullName evidence="3">Amidinotransferase</fullName>
    </recommendedName>
</protein>
<dbReference type="AlphaFoldDB" id="A0A1H7LJX9"/>
<dbReference type="RefSeq" id="WP_085284521.1">
    <property type="nucleotide sequence ID" value="NZ_FOBI01000004.1"/>
</dbReference>
<dbReference type="EMBL" id="FOBI01000004">
    <property type="protein sequence ID" value="SEK99058.1"/>
    <property type="molecule type" value="Genomic_DNA"/>
</dbReference>
<dbReference type="Proteomes" id="UP000199297">
    <property type="component" value="Unassembled WGS sequence"/>
</dbReference>
<name>A0A1H7LJX9_9GAMM</name>
<reference evidence="2" key="1">
    <citation type="submission" date="2016-10" db="EMBL/GenBank/DDBJ databases">
        <authorList>
            <person name="Varghese N."/>
            <person name="Submissions S."/>
        </authorList>
    </citation>
    <scope>NUCLEOTIDE SEQUENCE [LARGE SCALE GENOMIC DNA]</scope>
    <source>
        <strain evidence="2">CGMCC 1.9127</strain>
    </source>
</reference>
<accession>A0A1H7LJX9</accession>
<dbReference type="Pfam" id="PF19420">
    <property type="entry name" value="DDAH_eukar"/>
    <property type="match status" value="1"/>
</dbReference>
<dbReference type="PANTHER" id="PTHR43224:SF1">
    <property type="entry name" value="AMIDINOTRANSFERASE"/>
    <property type="match status" value="1"/>
</dbReference>